<keyword evidence="4" id="KW-0663">Pyridoxal phosphate</keyword>
<dbReference type="GO" id="GO:0008732">
    <property type="term" value="F:L-allo-threonine aldolase activity"/>
    <property type="evidence" value="ECO:0007669"/>
    <property type="project" value="TreeGrafter"/>
</dbReference>
<accession>A0A420WNI7</accession>
<evidence type="ECO:0000256" key="5">
    <source>
        <dbReference type="ARBA" id="ARBA00023239"/>
    </source>
</evidence>
<dbReference type="OrthoDB" id="9774495at2"/>
<evidence type="ECO:0000256" key="4">
    <source>
        <dbReference type="ARBA" id="ARBA00022898"/>
    </source>
</evidence>
<feature type="modified residue" description="N6-(pyridoxal phosphate)lysine" evidence="6">
    <location>
        <position position="210"/>
    </location>
</feature>
<dbReference type="FunFam" id="3.40.640.10:FF:000030">
    <property type="entry name" value="Low-specificity L-threonine aldolase"/>
    <property type="match status" value="1"/>
</dbReference>
<dbReference type="SUPFAM" id="SSF53383">
    <property type="entry name" value="PLP-dependent transferases"/>
    <property type="match status" value="1"/>
</dbReference>
<dbReference type="PIRSF" id="PIRSF017617">
    <property type="entry name" value="Thr_aldolase"/>
    <property type="match status" value="1"/>
</dbReference>
<dbReference type="Gene3D" id="3.40.640.10">
    <property type="entry name" value="Type I PLP-dependent aspartate aminotransferase-like (Major domain)"/>
    <property type="match status" value="1"/>
</dbReference>
<dbReference type="Pfam" id="PF01212">
    <property type="entry name" value="Beta_elim_lyase"/>
    <property type="match status" value="1"/>
</dbReference>
<dbReference type="RefSeq" id="WP_121217088.1">
    <property type="nucleotide sequence ID" value="NZ_RBIG01000001.1"/>
</dbReference>
<organism evidence="8 9">
    <name type="scientific">Oceanibaculum indicum</name>
    <dbReference type="NCBI Taxonomy" id="526216"/>
    <lineage>
        <taxon>Bacteria</taxon>
        <taxon>Pseudomonadati</taxon>
        <taxon>Pseudomonadota</taxon>
        <taxon>Alphaproteobacteria</taxon>
        <taxon>Rhodospirillales</taxon>
        <taxon>Oceanibaculaceae</taxon>
        <taxon>Oceanibaculum</taxon>
    </lineage>
</organism>
<dbReference type="EMBL" id="RBIG01000001">
    <property type="protein sequence ID" value="RKQ72587.1"/>
    <property type="molecule type" value="Genomic_DNA"/>
</dbReference>
<feature type="domain" description="Aromatic amino acid beta-eliminating lyase/threonine aldolase" evidence="7">
    <location>
        <begin position="13"/>
        <end position="296"/>
    </location>
</feature>
<comment type="subunit">
    <text evidence="3">Homotetramer.</text>
</comment>
<dbReference type="GO" id="GO:0006567">
    <property type="term" value="P:L-threonine catabolic process"/>
    <property type="evidence" value="ECO:0007669"/>
    <property type="project" value="TreeGrafter"/>
</dbReference>
<dbReference type="Proteomes" id="UP000277424">
    <property type="component" value="Unassembled WGS sequence"/>
</dbReference>
<dbReference type="InterPro" id="IPR015422">
    <property type="entry name" value="PyrdxlP-dep_Trfase_small"/>
</dbReference>
<comment type="caution">
    <text evidence="8">The sequence shown here is derived from an EMBL/GenBank/DDBJ whole genome shotgun (WGS) entry which is preliminary data.</text>
</comment>
<evidence type="ECO:0000313" key="8">
    <source>
        <dbReference type="EMBL" id="RKQ72587.1"/>
    </source>
</evidence>
<protein>
    <submittedName>
        <fullName evidence="8">L-threonine aldolase</fullName>
    </submittedName>
</protein>
<name>A0A420WNI7_9PROT</name>
<gene>
    <name evidence="8" type="ORF">BCL74_0355</name>
</gene>
<dbReference type="AlphaFoldDB" id="A0A420WNI7"/>
<proteinExistence type="inferred from homology"/>
<dbReference type="InterPro" id="IPR023603">
    <property type="entry name" value="Low_specificity_L-TA-like"/>
</dbReference>
<dbReference type="InterPro" id="IPR015421">
    <property type="entry name" value="PyrdxlP-dep_Trfase_major"/>
</dbReference>
<reference evidence="8 9" key="1">
    <citation type="submission" date="2018-10" db="EMBL/GenBank/DDBJ databases">
        <title>Comparative analysis of microorganisms from saline springs in Andes Mountain Range, Colombia.</title>
        <authorList>
            <person name="Rubin E."/>
        </authorList>
    </citation>
    <scope>NUCLEOTIDE SEQUENCE [LARGE SCALE GENOMIC DNA]</scope>
    <source>
        <strain evidence="8 9">USBA 36</strain>
    </source>
</reference>
<dbReference type="InterPro" id="IPR015424">
    <property type="entry name" value="PyrdxlP-dep_Trfase"/>
</dbReference>
<dbReference type="Gene3D" id="3.90.1150.10">
    <property type="entry name" value="Aspartate Aminotransferase, domain 1"/>
    <property type="match status" value="1"/>
</dbReference>
<comment type="similarity">
    <text evidence="2">Belongs to the threonine aldolase family.</text>
</comment>
<dbReference type="PANTHER" id="PTHR48097:SF9">
    <property type="entry name" value="L-THREONINE ALDOLASE"/>
    <property type="match status" value="1"/>
</dbReference>
<dbReference type="FunFam" id="3.90.1150.10:FF:000041">
    <property type="entry name" value="Low-specificity L-threonine aldolase"/>
    <property type="match status" value="1"/>
</dbReference>
<comment type="cofactor">
    <cofactor evidence="1">
        <name>pyridoxal 5'-phosphate</name>
        <dbReference type="ChEBI" id="CHEBI:597326"/>
    </cofactor>
</comment>
<dbReference type="InterPro" id="IPR001597">
    <property type="entry name" value="ArAA_b-elim_lyase/Thr_aldolase"/>
</dbReference>
<evidence type="ECO:0000256" key="1">
    <source>
        <dbReference type="ARBA" id="ARBA00001933"/>
    </source>
</evidence>
<evidence type="ECO:0000313" key="9">
    <source>
        <dbReference type="Proteomes" id="UP000277424"/>
    </source>
</evidence>
<keyword evidence="5" id="KW-0456">Lyase</keyword>
<dbReference type="PANTHER" id="PTHR48097">
    <property type="entry name" value="L-THREONINE ALDOLASE-RELATED"/>
    <property type="match status" value="1"/>
</dbReference>
<evidence type="ECO:0000256" key="3">
    <source>
        <dbReference type="ARBA" id="ARBA00011881"/>
    </source>
</evidence>
<evidence type="ECO:0000256" key="2">
    <source>
        <dbReference type="ARBA" id="ARBA00006966"/>
    </source>
</evidence>
<dbReference type="GO" id="GO:0006545">
    <property type="term" value="P:glycine biosynthetic process"/>
    <property type="evidence" value="ECO:0007669"/>
    <property type="project" value="TreeGrafter"/>
</dbReference>
<dbReference type="GO" id="GO:0005829">
    <property type="term" value="C:cytosol"/>
    <property type="evidence" value="ECO:0007669"/>
    <property type="project" value="TreeGrafter"/>
</dbReference>
<sequence length="354" mass="37839">MAANSVTATPRIDLYSDTVTRPTPGMRKAIAEAEVGNEQAREDPTVNRLCEMVAELLGKEAAIFLPSGTMCNEIAYRVWVDHGEEIVLEENSHALHYETGGPAALSGAMCRTIRGRRGMFTGAELEAVIRVPHGWHGQRQRLVSIENTANLGGGAIWPLEQIEDVAAVARKHGLKLHLDGARLLNAVVASGIPASAYAASADSAWIDLSKGLGCPVGGVLAGSKDFIEQAWRFKHQFGGAMRQAGIIAAAGVYALENHVERMAEDHANARLLAEGLAGIKGIGINPNEIDTNMVYFTVGGTGLTEQEFARRLLADHGVRIGPQGKDLMRAVTHLDVSRADIEEAIRACAAVVKD</sequence>
<dbReference type="NCBIfam" id="NF041359">
    <property type="entry name" value="GntG_guanitoxin"/>
    <property type="match status" value="1"/>
</dbReference>
<evidence type="ECO:0000256" key="6">
    <source>
        <dbReference type="PIRSR" id="PIRSR017617-1"/>
    </source>
</evidence>
<evidence type="ECO:0000259" key="7">
    <source>
        <dbReference type="Pfam" id="PF01212"/>
    </source>
</evidence>